<reference evidence="1 2" key="1">
    <citation type="submission" date="2014-02" db="EMBL/GenBank/DDBJ databases">
        <title>The genome announcement of Streptomyces toyocaensis NRRL15009.</title>
        <authorList>
            <person name="Hong H.-J."/>
            <person name="Kwun M.J."/>
        </authorList>
    </citation>
    <scope>NUCLEOTIDE SEQUENCE [LARGE SCALE GENOMIC DNA]</scope>
    <source>
        <strain evidence="1 2">NRRL 15009</strain>
    </source>
</reference>
<gene>
    <name evidence="1" type="ORF">BU52_10020</name>
</gene>
<dbReference type="STRING" id="55952.BU52_10020"/>
<proteinExistence type="predicted"/>
<dbReference type="Proteomes" id="UP000028341">
    <property type="component" value="Unassembled WGS sequence"/>
</dbReference>
<accession>A0A081XUV9</accession>
<evidence type="ECO:0000313" key="1">
    <source>
        <dbReference type="EMBL" id="KES07332.1"/>
    </source>
</evidence>
<dbReference type="EMBL" id="JFCB01000006">
    <property type="protein sequence ID" value="KES07332.1"/>
    <property type="molecule type" value="Genomic_DNA"/>
</dbReference>
<dbReference type="RefSeq" id="WP_235216298.1">
    <property type="nucleotide sequence ID" value="NZ_JBFADL010000008.1"/>
</dbReference>
<comment type="caution">
    <text evidence="1">The sequence shown here is derived from an EMBL/GenBank/DDBJ whole genome shotgun (WGS) entry which is preliminary data.</text>
</comment>
<organism evidence="1 2">
    <name type="scientific">Streptomyces toyocaensis</name>
    <dbReference type="NCBI Taxonomy" id="55952"/>
    <lineage>
        <taxon>Bacteria</taxon>
        <taxon>Bacillati</taxon>
        <taxon>Actinomycetota</taxon>
        <taxon>Actinomycetes</taxon>
        <taxon>Kitasatosporales</taxon>
        <taxon>Streptomycetaceae</taxon>
        <taxon>Streptomyces</taxon>
    </lineage>
</organism>
<keyword evidence="2" id="KW-1185">Reference proteome</keyword>
<dbReference type="eggNOG" id="ENOG5032AGP">
    <property type="taxonomic scope" value="Bacteria"/>
</dbReference>
<dbReference type="AlphaFoldDB" id="A0A081XUV9"/>
<name>A0A081XUV9_STRTO</name>
<sequence length="257" mass="27565">MAQSAIGRHVAACLAGIPSQPTAAAPHPLEGIVSADASTWNEDVTRSRRYITVADAERINTEHGEAEAPREHPAVCTALDGQCTGEYCGDRGDPREPIHHGPEHGLNVSFADYPLNPFQLTQWEGEQPLLTVYAGGAWPDLSLAQVDELLLAFDQYTAALRETREHLARAVAVEPLASRCPAAHREDPTPCDGPLVVTVRDASHGAASGCEHHGARLLASLNNGRVFPLPDAPEGAALRVFKTAATLRPFAWLEGQR</sequence>
<protein>
    <submittedName>
        <fullName evidence="1">Uncharacterized protein</fullName>
    </submittedName>
</protein>
<evidence type="ECO:0000313" key="2">
    <source>
        <dbReference type="Proteomes" id="UP000028341"/>
    </source>
</evidence>